<keyword evidence="4" id="KW-1185">Reference proteome</keyword>
<protein>
    <recommendedName>
        <fullName evidence="1">HD/PDEase domain-containing protein</fullName>
    </recommendedName>
</protein>
<dbReference type="Proteomes" id="UP000290189">
    <property type="component" value="Unassembled WGS sequence"/>
</dbReference>
<dbReference type="EMBL" id="OVEO01000008">
    <property type="protein sequence ID" value="SPQ97528.1"/>
    <property type="molecule type" value="Genomic_DNA"/>
</dbReference>
<dbReference type="OMA" id="GHDWFHI"/>
<reference evidence="2 4" key="1">
    <citation type="submission" date="2015-02" db="EMBL/GenBank/DDBJ databases">
        <authorList>
            <person name="Chooi Y.-H."/>
        </authorList>
    </citation>
    <scope>NUCLEOTIDE SEQUENCE [LARGE SCALE GENOMIC DNA]</scope>
    <source>
        <strain evidence="2">E3</strain>
    </source>
</reference>
<proteinExistence type="predicted"/>
<organism evidence="2 4">
    <name type="scientific">Plasmodiophora brassicae</name>
    <name type="common">Clubroot disease agent</name>
    <dbReference type="NCBI Taxonomy" id="37360"/>
    <lineage>
        <taxon>Eukaryota</taxon>
        <taxon>Sar</taxon>
        <taxon>Rhizaria</taxon>
        <taxon>Endomyxa</taxon>
        <taxon>Phytomyxea</taxon>
        <taxon>Plasmodiophorida</taxon>
        <taxon>Plasmodiophoridae</taxon>
        <taxon>Plasmodiophora</taxon>
    </lineage>
</organism>
<evidence type="ECO:0000313" key="2">
    <source>
        <dbReference type="EMBL" id="CEO97218.1"/>
    </source>
</evidence>
<keyword evidence="3" id="KW-0496">Mitochondrion</keyword>
<accession>A0A0G4IPH0</accession>
<dbReference type="SMART" id="SM00471">
    <property type="entry name" value="HDc"/>
    <property type="match status" value="1"/>
</dbReference>
<dbReference type="Proteomes" id="UP000039324">
    <property type="component" value="Unassembled WGS sequence"/>
</dbReference>
<name>A0A0G4IPH0_PLABS</name>
<dbReference type="STRING" id="37360.A0A0G4IPH0"/>
<dbReference type="CDD" id="cd00077">
    <property type="entry name" value="HDc"/>
    <property type="match status" value="1"/>
</dbReference>
<sequence>MSNMRRTPPMPQMAWDESSIVAKAEQFVKDEMQGQDASHDFAHVERVRRLALELAEEEGVEAKLVVELGALLHDVRDYKYSGDDRAGPACAREFLQARQCPEDIVERVIAVIAGIGFKHTLGNEPVAMTPELACVQDADRLDAIGAIGIARCFTFGGAKGRPMYEEGVEARTAISAEEYADKRQGTTVNHFYEKLLHLADRMNTEAGRRRARGRHAFMEAFLNQLQAEIAGQL</sequence>
<dbReference type="PANTHER" id="PTHR33594:SF1">
    <property type="entry name" value="HD_PDEASE DOMAIN-CONTAINING PROTEIN"/>
    <property type="match status" value="1"/>
</dbReference>
<dbReference type="PANTHER" id="PTHR33594">
    <property type="entry name" value="SUPERFAMILY HYDROLASE, PUTATIVE (AFU_ORTHOLOGUE AFUA_1G03035)-RELATED"/>
    <property type="match status" value="1"/>
</dbReference>
<evidence type="ECO:0000313" key="3">
    <source>
        <dbReference type="EMBL" id="SPQ97528.1"/>
    </source>
</evidence>
<gene>
    <name evidence="2" type="ORF">PBRA_000562</name>
    <name evidence="3" type="ORF">PLBR_LOCUS4743</name>
</gene>
<dbReference type="EMBL" id="CDSF01000079">
    <property type="protein sequence ID" value="CEO97218.1"/>
    <property type="molecule type" value="Genomic_DNA"/>
</dbReference>
<dbReference type="SUPFAM" id="SSF109604">
    <property type="entry name" value="HD-domain/PDEase-like"/>
    <property type="match status" value="1"/>
</dbReference>
<evidence type="ECO:0000313" key="4">
    <source>
        <dbReference type="Proteomes" id="UP000039324"/>
    </source>
</evidence>
<geneLocation type="mitochondrion" evidence="3"/>
<dbReference type="Pfam" id="PF01966">
    <property type="entry name" value="HD"/>
    <property type="match status" value="1"/>
</dbReference>
<feature type="domain" description="HD/PDEase" evidence="1">
    <location>
        <begin position="36"/>
        <end position="153"/>
    </location>
</feature>
<dbReference type="AlphaFoldDB" id="A0A0G4IPH0"/>
<dbReference type="OrthoDB" id="16547at2759"/>
<dbReference type="InterPro" id="IPR006674">
    <property type="entry name" value="HD_domain"/>
</dbReference>
<evidence type="ECO:0000259" key="1">
    <source>
        <dbReference type="SMART" id="SM00471"/>
    </source>
</evidence>
<evidence type="ECO:0000313" key="5">
    <source>
        <dbReference type="Proteomes" id="UP000290189"/>
    </source>
</evidence>
<dbReference type="InterPro" id="IPR003607">
    <property type="entry name" value="HD/PDEase_dom"/>
</dbReference>
<reference evidence="3 5" key="2">
    <citation type="submission" date="2018-03" db="EMBL/GenBank/DDBJ databases">
        <authorList>
            <person name="Fogelqvist J."/>
        </authorList>
    </citation>
    <scope>NUCLEOTIDE SEQUENCE [LARGE SCALE GENOMIC DNA]</scope>
</reference>
<dbReference type="Gene3D" id="1.20.58.1910">
    <property type="match status" value="1"/>
</dbReference>
<dbReference type="Gene3D" id="1.10.472.50">
    <property type="entry name" value="HD-domain/PDEase-like"/>
    <property type="match status" value="1"/>
</dbReference>